<dbReference type="InterPro" id="IPR028974">
    <property type="entry name" value="TSP_type-3_rpt"/>
</dbReference>
<name>A0A242BGH1_ENTFC</name>
<feature type="region of interest" description="Disordered" evidence="5">
    <location>
        <begin position="84"/>
        <end position="206"/>
    </location>
</feature>
<dbReference type="NCBIfam" id="TIGR01168">
    <property type="entry name" value="YSIRK_signal"/>
    <property type="match status" value="1"/>
</dbReference>
<keyword evidence="2" id="KW-0964">Secreted</keyword>
<keyword evidence="4" id="KW-0572">Peptidoglycan-anchor</keyword>
<feature type="compositionally biased region" description="Low complexity" evidence="5">
    <location>
        <begin position="118"/>
        <end position="132"/>
    </location>
</feature>
<proteinExistence type="predicted"/>
<dbReference type="NCBIfam" id="TIGR01167">
    <property type="entry name" value="LPXTG_anchor"/>
    <property type="match status" value="1"/>
</dbReference>
<dbReference type="InterPro" id="IPR005877">
    <property type="entry name" value="YSIRK_signal_dom"/>
</dbReference>
<dbReference type="InterPro" id="IPR019931">
    <property type="entry name" value="LPXTG_anchor"/>
</dbReference>
<dbReference type="Pfam" id="PF00746">
    <property type="entry name" value="Gram_pos_anchor"/>
    <property type="match status" value="1"/>
</dbReference>
<gene>
    <name evidence="8" type="ORF">A5810_000764</name>
</gene>
<feature type="transmembrane region" description="Helical" evidence="6">
    <location>
        <begin position="938"/>
        <end position="957"/>
    </location>
</feature>
<dbReference type="EMBL" id="NGKW01000002">
    <property type="protein sequence ID" value="OTN94521.1"/>
    <property type="molecule type" value="Genomic_DNA"/>
</dbReference>
<feature type="compositionally biased region" description="Basic and acidic residues" evidence="5">
    <location>
        <begin position="858"/>
        <end position="877"/>
    </location>
</feature>
<dbReference type="GO" id="GO:0005509">
    <property type="term" value="F:calcium ion binding"/>
    <property type="evidence" value="ECO:0007669"/>
    <property type="project" value="InterPro"/>
</dbReference>
<feature type="compositionally biased region" description="Acidic residues" evidence="5">
    <location>
        <begin position="845"/>
        <end position="857"/>
    </location>
</feature>
<evidence type="ECO:0000259" key="7">
    <source>
        <dbReference type="Pfam" id="PF00746"/>
    </source>
</evidence>
<feature type="transmembrane region" description="Helical" evidence="6">
    <location>
        <begin position="27"/>
        <end position="48"/>
    </location>
</feature>
<feature type="compositionally biased region" description="Acidic residues" evidence="5">
    <location>
        <begin position="713"/>
        <end position="725"/>
    </location>
</feature>
<evidence type="ECO:0000256" key="6">
    <source>
        <dbReference type="SAM" id="Phobius"/>
    </source>
</evidence>
<sequence>MNHKYRRRKNPPFYEEKRQLKYGLKKLSGGVVSCMIGCVIFFGGAVAAHAEGEYNENTVGSDVNKVAETETTDDILVNVASTQAAPSNTESTHSDSSTEPVLADSATSQEQTSEEEITSTTSTSTEDIAETTNTDSGNETMTNSLLDSEKNTDSTVTSTSSDTEEASSVPTVADTSLPGAINFGNTTDSTITSTSSDTEEVSSVPAAADEEVYEASNFEEFKAVVEEINAKISDGTYTINLTGNINFGRAEYECEFTKNTVILGNGHTIDLGNPDKVTGGRATNNGLGIFDGATLSLGKKGNSLTKNRLKITCSDSPKTYALVRIGGGFVTSKVSKGILNMYDGVELTGGTNQSGSFGSAVNIENGEFNMYGGKIYGNTHRAPASMGGAVAGDGRYGKVIFNMYGGSIRCNETLLSVKSKYSPGPGLAYGGGVFLVNATFNMYGVSRIEQNIVKTTFDNVPNDGAYGGGVMLYGGKAVLSGGQISANESSFGGGIYTTSGSEIVIKDGFRIMRNSALQGGGLYNNGSSIVEDGAIIANNKAVMMGDDIAHDGKSLTLASAKNTNTLLSTDNSNHPITGWYLDNPRWKADDAKKIDVTAPLTGTTFLKAAYENTVVPPTIGDINNQTVVEGNAITAVTPEVTEGSTVTVEGLGNGLSFKDGTIQGTPSVTWNGAEETKDRMITVKAEKDGVTTQKTFIVTVQRDTDGDKTPDITDTDDDGDGIPDTEETKKGSNPKDPKSIPQVDLVASPTVGDINNQTVVEGNAITAVTPEVTEGSTVTVEGLGNGLSFKDGTIQGTPSVTWNGAEETKDRMITVKAEKDGVTTQKTFIVTVQRDTDGDKTPDITDTDDDGDGIPDTEETKKGSNPKDSKSISKDNSDADSTDTSNTRNNSNKTNNNGGSSSSLKPNNTGKIDAKQSDNSVNKLGNLPKTGDESQTGLYLYGGIVSLVASILLFLGIKKRGNEQD</sequence>
<evidence type="ECO:0000313" key="8">
    <source>
        <dbReference type="EMBL" id="OTN94521.1"/>
    </source>
</evidence>
<dbReference type="RefSeq" id="WP_086323071.1">
    <property type="nucleotide sequence ID" value="NZ_NGKW01000002.1"/>
</dbReference>
<keyword evidence="6" id="KW-1133">Transmembrane helix</keyword>
<feature type="compositionally biased region" description="Low complexity" evidence="5">
    <location>
        <begin position="186"/>
        <end position="204"/>
    </location>
</feature>
<dbReference type="Gene3D" id="2.60.40.10">
    <property type="entry name" value="Immunoglobulins"/>
    <property type="match status" value="2"/>
</dbReference>
<protein>
    <recommendedName>
        <fullName evidence="7">Gram-positive cocci surface proteins LPxTG domain-containing protein</fullName>
    </recommendedName>
</protein>
<keyword evidence="6" id="KW-0472">Membrane</keyword>
<evidence type="ECO:0000256" key="4">
    <source>
        <dbReference type="ARBA" id="ARBA00023088"/>
    </source>
</evidence>
<keyword evidence="6" id="KW-0812">Transmembrane</keyword>
<feature type="compositionally biased region" description="Basic and acidic residues" evidence="5">
    <location>
        <begin position="726"/>
        <end position="738"/>
    </location>
</feature>
<keyword evidence="3" id="KW-0732">Signal</keyword>
<dbReference type="InterPro" id="IPR013783">
    <property type="entry name" value="Ig-like_fold"/>
</dbReference>
<evidence type="ECO:0000256" key="2">
    <source>
        <dbReference type="ARBA" id="ARBA00022525"/>
    </source>
</evidence>
<evidence type="ECO:0000313" key="9">
    <source>
        <dbReference type="Proteomes" id="UP000194885"/>
    </source>
</evidence>
<dbReference type="SUPFAM" id="SSF103647">
    <property type="entry name" value="TSP type-3 repeat"/>
    <property type="match status" value="1"/>
</dbReference>
<evidence type="ECO:0000256" key="3">
    <source>
        <dbReference type="ARBA" id="ARBA00022729"/>
    </source>
</evidence>
<dbReference type="AlphaFoldDB" id="A0A242BGH1"/>
<reference evidence="8 9" key="1">
    <citation type="submission" date="2017-05" db="EMBL/GenBank/DDBJ databases">
        <title>The Genome Sequence of Enterococcus faecium 7H8_DIV0219.</title>
        <authorList>
            <consortium name="The Broad Institute Genomics Platform"/>
            <consortium name="The Broad Institute Genomic Center for Infectious Diseases"/>
            <person name="Earl A."/>
            <person name="Manson A."/>
            <person name="Schwartman J."/>
            <person name="Gilmore M."/>
            <person name="Abouelleil A."/>
            <person name="Cao P."/>
            <person name="Chapman S."/>
            <person name="Cusick C."/>
            <person name="Shea T."/>
            <person name="Young S."/>
            <person name="Neafsey D."/>
            <person name="Nusbaum C."/>
            <person name="Birren B."/>
        </authorList>
    </citation>
    <scope>NUCLEOTIDE SEQUENCE [LARGE SCALE GENOMIC DNA]</scope>
    <source>
        <strain evidence="8 9">7H8_DIV0219</strain>
    </source>
</reference>
<accession>A0A242BGH1</accession>
<organism evidence="8 9">
    <name type="scientific">Enterococcus faecium</name>
    <name type="common">Streptococcus faecium</name>
    <dbReference type="NCBI Taxonomy" id="1352"/>
    <lineage>
        <taxon>Bacteria</taxon>
        <taxon>Bacillati</taxon>
        <taxon>Bacillota</taxon>
        <taxon>Bacilli</taxon>
        <taxon>Lactobacillales</taxon>
        <taxon>Enterococcaceae</taxon>
        <taxon>Enterococcus</taxon>
    </lineage>
</organism>
<dbReference type="Proteomes" id="UP000194885">
    <property type="component" value="Unassembled WGS sequence"/>
</dbReference>
<feature type="compositionally biased region" description="Basic and acidic residues" evidence="5">
    <location>
        <begin position="834"/>
        <end position="843"/>
    </location>
</feature>
<evidence type="ECO:0000256" key="5">
    <source>
        <dbReference type="SAM" id="MobiDB-lite"/>
    </source>
</evidence>
<feature type="compositionally biased region" description="Basic and acidic residues" evidence="5">
    <location>
        <begin position="702"/>
        <end position="711"/>
    </location>
</feature>
<feature type="compositionally biased region" description="Polar residues" evidence="5">
    <location>
        <begin position="84"/>
        <end position="99"/>
    </location>
</feature>
<feature type="region of interest" description="Disordered" evidence="5">
    <location>
        <begin position="701"/>
        <end position="742"/>
    </location>
</feature>
<feature type="compositionally biased region" description="Low complexity" evidence="5">
    <location>
        <begin position="153"/>
        <end position="169"/>
    </location>
</feature>
<feature type="compositionally biased region" description="Low complexity" evidence="5">
    <location>
        <begin position="882"/>
        <end position="903"/>
    </location>
</feature>
<feature type="compositionally biased region" description="Polar residues" evidence="5">
    <location>
        <begin position="133"/>
        <end position="146"/>
    </location>
</feature>
<keyword evidence="1" id="KW-0134">Cell wall</keyword>
<comment type="caution">
    <text evidence="8">The sequence shown here is derived from an EMBL/GenBank/DDBJ whole genome shotgun (WGS) entry which is preliminary data.</text>
</comment>
<evidence type="ECO:0000256" key="1">
    <source>
        <dbReference type="ARBA" id="ARBA00022512"/>
    </source>
</evidence>
<feature type="region of interest" description="Disordered" evidence="5">
    <location>
        <begin position="833"/>
        <end position="935"/>
    </location>
</feature>
<feature type="domain" description="Gram-positive cocci surface proteins LPxTG" evidence="7">
    <location>
        <begin position="921"/>
        <end position="960"/>
    </location>
</feature>